<organism evidence="8 9">
    <name type="scientific">Reticulomyxa filosa</name>
    <dbReference type="NCBI Taxonomy" id="46433"/>
    <lineage>
        <taxon>Eukaryota</taxon>
        <taxon>Sar</taxon>
        <taxon>Rhizaria</taxon>
        <taxon>Retaria</taxon>
        <taxon>Foraminifera</taxon>
        <taxon>Monothalamids</taxon>
        <taxon>Reticulomyxidae</taxon>
        <taxon>Reticulomyxa</taxon>
    </lineage>
</organism>
<evidence type="ECO:0008006" key="10">
    <source>
        <dbReference type="Google" id="ProtNLM"/>
    </source>
</evidence>
<feature type="compositionally biased region" description="Low complexity" evidence="6">
    <location>
        <begin position="72"/>
        <end position="86"/>
    </location>
</feature>
<dbReference type="InterPro" id="IPR050577">
    <property type="entry name" value="MAPR/NEUFC/NENF-like"/>
</dbReference>
<comment type="caution">
    <text evidence="8">The sequence shown here is derived from an EMBL/GenBank/DDBJ whole genome shotgun (WGS) entry which is preliminary data.</text>
</comment>
<dbReference type="InterPro" id="IPR036400">
    <property type="entry name" value="Cyt_B5-like_heme/steroid_sf"/>
</dbReference>
<dbReference type="GO" id="GO:0016020">
    <property type="term" value="C:membrane"/>
    <property type="evidence" value="ECO:0007669"/>
    <property type="project" value="TreeGrafter"/>
</dbReference>
<evidence type="ECO:0000256" key="6">
    <source>
        <dbReference type="SAM" id="MobiDB-lite"/>
    </source>
</evidence>
<proteinExistence type="predicted"/>
<comment type="subcellular location">
    <subcellularLocation>
        <location evidence="1">Endoplasmic reticulum</location>
    </subcellularLocation>
</comment>
<dbReference type="GO" id="GO:0005783">
    <property type="term" value="C:endoplasmic reticulum"/>
    <property type="evidence" value="ECO:0007669"/>
    <property type="project" value="UniProtKB-SubCell"/>
</dbReference>
<protein>
    <recommendedName>
        <fullName evidence="10">Cytochrome b5 heme-binding domain-containing protein</fullName>
    </recommendedName>
</protein>
<evidence type="ECO:0000256" key="2">
    <source>
        <dbReference type="ARBA" id="ARBA00022617"/>
    </source>
</evidence>
<keyword evidence="2" id="KW-0349">Heme</keyword>
<dbReference type="OrthoDB" id="547796at2759"/>
<dbReference type="EMBL" id="ASPP01000604">
    <property type="protein sequence ID" value="ETO36486.1"/>
    <property type="molecule type" value="Genomic_DNA"/>
</dbReference>
<keyword evidence="5" id="KW-0408">Iron</keyword>
<keyword evidence="7" id="KW-0812">Transmembrane</keyword>
<name>X6PE49_RETFI</name>
<keyword evidence="3" id="KW-0479">Metal-binding</keyword>
<dbReference type="Proteomes" id="UP000023152">
    <property type="component" value="Unassembled WGS sequence"/>
</dbReference>
<accession>X6PE49</accession>
<keyword evidence="7" id="KW-0472">Membrane</keyword>
<sequence length="372" mass="42402">MAEGYWDIFIWFVVLGVATVGFVYFIQNCLDPKSNRVWLRFFCPFCCFVATHKESVERFFFFCFKPPESNKCSRPCSSSEESPEPQTRSELRRTPVGILSTEELSVYNGENGRRILISICGRIFDMTIGIRKKKITKNAGLSFANCLWSCFYEIMCCNQGHNFYGPGAAYHVFAGNDATFLLGAMNTDPQHRNKRNFGRWDPSWVSEYTQLHPDAKIPYCEEKEFSAETLEGWLRSFIVKYPVVGKLRGFMDVCEESWNRVVNANLAPGHATQSNEPLAQFEHLSSLSLKELDSRGKKQTKDKHVSIGGFVMDVGICNFIYGPVTADFPEALGHDISVAIIKDDFTAQTLDQPVALLDSNQQVHYFFFLLFF</sequence>
<reference evidence="8 9" key="1">
    <citation type="journal article" date="2013" name="Curr. Biol.">
        <title>The Genome of the Foraminiferan Reticulomyxa filosa.</title>
        <authorList>
            <person name="Glockner G."/>
            <person name="Hulsmann N."/>
            <person name="Schleicher M."/>
            <person name="Noegel A.A."/>
            <person name="Eichinger L."/>
            <person name="Gallinger C."/>
            <person name="Pawlowski J."/>
            <person name="Sierra R."/>
            <person name="Euteneuer U."/>
            <person name="Pillet L."/>
            <person name="Moustafa A."/>
            <person name="Platzer M."/>
            <person name="Groth M."/>
            <person name="Szafranski K."/>
            <person name="Schliwa M."/>
        </authorList>
    </citation>
    <scope>NUCLEOTIDE SEQUENCE [LARGE SCALE GENOMIC DNA]</scope>
</reference>
<evidence type="ECO:0000313" key="8">
    <source>
        <dbReference type="EMBL" id="ETO36486.1"/>
    </source>
</evidence>
<dbReference type="AlphaFoldDB" id="X6PE49"/>
<evidence type="ECO:0000256" key="1">
    <source>
        <dbReference type="ARBA" id="ARBA00004240"/>
    </source>
</evidence>
<keyword evidence="4" id="KW-0256">Endoplasmic reticulum</keyword>
<gene>
    <name evidence="8" type="ORF">RFI_00578</name>
</gene>
<dbReference type="SUPFAM" id="SSF55856">
    <property type="entry name" value="Cytochrome b5-like heme/steroid binding domain"/>
    <property type="match status" value="1"/>
</dbReference>
<evidence type="ECO:0000256" key="5">
    <source>
        <dbReference type="ARBA" id="ARBA00023004"/>
    </source>
</evidence>
<evidence type="ECO:0000313" key="9">
    <source>
        <dbReference type="Proteomes" id="UP000023152"/>
    </source>
</evidence>
<evidence type="ECO:0000256" key="4">
    <source>
        <dbReference type="ARBA" id="ARBA00022824"/>
    </source>
</evidence>
<keyword evidence="9" id="KW-1185">Reference proteome</keyword>
<keyword evidence="7" id="KW-1133">Transmembrane helix</keyword>
<feature type="region of interest" description="Disordered" evidence="6">
    <location>
        <begin position="69"/>
        <end position="92"/>
    </location>
</feature>
<dbReference type="PANTHER" id="PTHR10281:SF72">
    <property type="entry name" value="NEUDESIN"/>
    <property type="match status" value="1"/>
</dbReference>
<evidence type="ECO:0000256" key="7">
    <source>
        <dbReference type="SAM" id="Phobius"/>
    </source>
</evidence>
<dbReference type="Gene3D" id="3.10.120.10">
    <property type="entry name" value="Cytochrome b5-like heme/steroid binding domain"/>
    <property type="match status" value="2"/>
</dbReference>
<evidence type="ECO:0000256" key="3">
    <source>
        <dbReference type="ARBA" id="ARBA00022723"/>
    </source>
</evidence>
<dbReference type="GO" id="GO:0046872">
    <property type="term" value="F:metal ion binding"/>
    <property type="evidence" value="ECO:0007669"/>
    <property type="project" value="UniProtKB-KW"/>
</dbReference>
<dbReference type="PANTHER" id="PTHR10281">
    <property type="entry name" value="MEMBRANE-ASSOCIATED PROGESTERONE RECEPTOR COMPONENT-RELATED"/>
    <property type="match status" value="1"/>
</dbReference>
<feature type="transmembrane region" description="Helical" evidence="7">
    <location>
        <begin position="6"/>
        <end position="26"/>
    </location>
</feature>